<dbReference type="InterPro" id="IPR013694">
    <property type="entry name" value="VIT"/>
</dbReference>
<dbReference type="SMART" id="SM00609">
    <property type="entry name" value="VIT"/>
    <property type="match status" value="1"/>
</dbReference>
<reference evidence="13" key="2">
    <citation type="submission" date="2025-08" db="UniProtKB">
        <authorList>
            <consortium name="Ensembl"/>
        </authorList>
    </citation>
    <scope>IDENTIFICATION</scope>
</reference>
<sequence>MTPPISLPMSSSQMVEVYSVMVDCTVTSRFAHTVMTSKALNRANTSQEIFFEVELPKTAFITNFSMEIDGEVYVGEVKEKEKAKKQYEKAVSSGQTAGLVKASGRKMEKFSVSVNIAAKSNVTFVLTYEELLQRKLGQYEILTRVKPKQPVQEFQIVADIYEPQGIAFVDATATFLTNELLSLVEKTVTDAKAHISFSPTLEQQRKCPGCEGTIIDGDFIIKYDVKREKSLGEIQIVNGYFVHFFAPPDLPRVPKNVAFVIDRSGSMAGSKIQQTRGALKAILEDLHQDDHFALILFDSNVVTWRNSLTKATKENVTQAIAYVKKLKDKGATNMNDGLLRAVGMLVKERKDGSLPERSADMIILLTDGMPNHGVSNLQMIQDNVRSAIDGKMSLFCLGFGNDVAYSFLDLMSKQNKGLTRRIFVGSDATLQLQGFYEEVSSPLLLEVDLRYPDNAVDFLTKNHYSQLFNGSEIVVSGQLTNNDPDNFLVEVFGKGEDFLVQGKARVVNLDVIYPEKEYIFGNFSERLWAYLTIQQLLENSDIGSQQEKDSRTAKALDMSLRYSFVTPLTSMVVTKPETEDGPSGPLIADKLTEGKGNAAKSLLSVKLTRTITDGDPHFMIELPERDDALCFNINDKPGTILNLVRDPKSGFVVNGQIIGKKKVVPDGKINTYFGRLGIIHGKLGVRLEVSTQGISVFYDGKQVNLLWSDAVSIKETNMDLSLTKNCSLTVTLRHSVKFEVIRHTKVWKRRRDHQDYLGFYTLDSHHLSAWVHGLLGQFYHGVEFEVTDLRPGPHLENVDATMYVKGQTLNVTRHWQKDFSSHVKDGESIPCWFINNDGAGLIDGRASDYTVSGLFKTVF</sequence>
<protein>
    <recommendedName>
        <fullName evidence="10">Inter-alpha-trypsin inhibitor heavy chain H3</fullName>
    </recommendedName>
</protein>
<comment type="similarity">
    <text evidence="2">Belongs to the ITIH family.</text>
</comment>
<name>A0A671VF07_SPAAU</name>
<evidence type="ECO:0000256" key="5">
    <source>
        <dbReference type="ARBA" id="ARBA00022729"/>
    </source>
</evidence>
<comment type="function">
    <text evidence="9">May act as a carrier of hyaluronan in serum or as a binding protein between hyaluronan and other matrix protein, including those on cell surfaces in tissues to regulate the localization, synthesis and degradation of hyaluronan which are essential to cells undergoing biological processes.</text>
</comment>
<keyword evidence="6" id="KW-0722">Serine protease inhibitor</keyword>
<reference evidence="13" key="1">
    <citation type="submission" date="2021-04" db="EMBL/GenBank/DDBJ databases">
        <authorList>
            <consortium name="Wellcome Sanger Institute Data Sharing"/>
        </authorList>
    </citation>
    <scope>NUCLEOTIDE SEQUENCE [LARGE SCALE GENOMIC DNA]</scope>
</reference>
<dbReference type="Pfam" id="PF00092">
    <property type="entry name" value="VWA"/>
    <property type="match status" value="1"/>
</dbReference>
<dbReference type="GeneTree" id="ENSGT00940000154554"/>
<dbReference type="AlphaFoldDB" id="A0A671VF07"/>
<dbReference type="Pfam" id="PF06668">
    <property type="entry name" value="ITI_HC_C"/>
    <property type="match status" value="1"/>
</dbReference>
<organism evidence="13 14">
    <name type="scientific">Sparus aurata</name>
    <name type="common">Gilthead sea bream</name>
    <dbReference type="NCBI Taxonomy" id="8175"/>
    <lineage>
        <taxon>Eukaryota</taxon>
        <taxon>Metazoa</taxon>
        <taxon>Chordata</taxon>
        <taxon>Craniata</taxon>
        <taxon>Vertebrata</taxon>
        <taxon>Euteleostomi</taxon>
        <taxon>Actinopterygii</taxon>
        <taxon>Neopterygii</taxon>
        <taxon>Teleostei</taxon>
        <taxon>Neoteleostei</taxon>
        <taxon>Acanthomorphata</taxon>
        <taxon>Eupercaria</taxon>
        <taxon>Spariformes</taxon>
        <taxon>Sparidae</taxon>
        <taxon>Sparus</taxon>
    </lineage>
</organism>
<dbReference type="SMART" id="SM00327">
    <property type="entry name" value="VWA"/>
    <property type="match status" value="1"/>
</dbReference>
<evidence type="ECO:0000256" key="10">
    <source>
        <dbReference type="ARBA" id="ARBA00039924"/>
    </source>
</evidence>
<evidence type="ECO:0000256" key="9">
    <source>
        <dbReference type="ARBA" id="ARBA00037051"/>
    </source>
</evidence>
<keyword evidence="3" id="KW-0964">Secreted</keyword>
<dbReference type="GO" id="GO:0004867">
    <property type="term" value="F:serine-type endopeptidase inhibitor activity"/>
    <property type="evidence" value="ECO:0007669"/>
    <property type="project" value="UniProtKB-KW"/>
</dbReference>
<evidence type="ECO:0000256" key="4">
    <source>
        <dbReference type="ARBA" id="ARBA00022690"/>
    </source>
</evidence>
<dbReference type="PANTHER" id="PTHR10338:SF115">
    <property type="entry name" value="INTER-ALPHA-TRYPSIN INHIBITOR HEAVY CHAIN H3"/>
    <property type="match status" value="1"/>
</dbReference>
<evidence type="ECO:0000259" key="11">
    <source>
        <dbReference type="PROSITE" id="PS50234"/>
    </source>
</evidence>
<dbReference type="GO" id="GO:0005576">
    <property type="term" value="C:extracellular region"/>
    <property type="evidence" value="ECO:0007669"/>
    <property type="project" value="UniProtKB-SubCell"/>
</dbReference>
<feature type="domain" description="VIT" evidence="12">
    <location>
        <begin position="1"/>
        <end position="130"/>
    </location>
</feature>
<dbReference type="PROSITE" id="PS51468">
    <property type="entry name" value="VIT"/>
    <property type="match status" value="1"/>
</dbReference>
<comment type="subcellular location">
    <subcellularLocation>
        <location evidence="1">Secreted</location>
    </subcellularLocation>
</comment>
<dbReference type="FunFam" id="3.40.50.410:FF:000013">
    <property type="entry name" value="inter-alpha-trypsin inhibitor heavy chain H2"/>
    <property type="match status" value="1"/>
</dbReference>
<keyword evidence="5" id="KW-0732">Signal</keyword>
<dbReference type="PANTHER" id="PTHR10338">
    <property type="entry name" value="INTER-ALPHA-TRYPSIN INHIBITOR HEAVY CHAIN FAMILY MEMBER"/>
    <property type="match status" value="1"/>
</dbReference>
<evidence type="ECO:0000256" key="7">
    <source>
        <dbReference type="ARBA" id="ARBA00022974"/>
    </source>
</evidence>
<evidence type="ECO:0000256" key="6">
    <source>
        <dbReference type="ARBA" id="ARBA00022900"/>
    </source>
</evidence>
<feature type="domain" description="VWFA" evidence="11">
    <location>
        <begin position="256"/>
        <end position="439"/>
    </location>
</feature>
<dbReference type="InterPro" id="IPR050934">
    <property type="entry name" value="ITIH"/>
</dbReference>
<keyword evidence="4" id="KW-0646">Protease inhibitor</keyword>
<dbReference type="Ensembl" id="ENSSAUT00010025723.1">
    <property type="protein sequence ID" value="ENSSAUP00010024352.1"/>
    <property type="gene ID" value="ENSSAUG00010010335.1"/>
</dbReference>
<evidence type="ECO:0000313" key="14">
    <source>
        <dbReference type="Proteomes" id="UP000472265"/>
    </source>
</evidence>
<dbReference type="InterPro" id="IPR010600">
    <property type="entry name" value="ITI_HC_C"/>
</dbReference>
<dbReference type="PROSITE" id="PS50234">
    <property type="entry name" value="VWFA"/>
    <property type="match status" value="1"/>
</dbReference>
<dbReference type="SUPFAM" id="SSF53300">
    <property type="entry name" value="vWA-like"/>
    <property type="match status" value="1"/>
</dbReference>
<proteinExistence type="inferred from homology"/>
<dbReference type="Pfam" id="PF08487">
    <property type="entry name" value="VIT"/>
    <property type="match status" value="1"/>
</dbReference>
<accession>A0A671VF07</accession>
<evidence type="ECO:0000313" key="13">
    <source>
        <dbReference type="Ensembl" id="ENSSAUP00010024352.1"/>
    </source>
</evidence>
<dbReference type="InterPro" id="IPR036465">
    <property type="entry name" value="vWFA_dom_sf"/>
</dbReference>
<keyword evidence="7" id="KW-0654">Proteoglycan</keyword>
<keyword evidence="8" id="KW-0325">Glycoprotein</keyword>
<keyword evidence="14" id="KW-1185">Reference proteome</keyword>
<reference evidence="13" key="3">
    <citation type="submission" date="2025-09" db="UniProtKB">
        <authorList>
            <consortium name="Ensembl"/>
        </authorList>
    </citation>
    <scope>IDENTIFICATION</scope>
</reference>
<dbReference type="InterPro" id="IPR002035">
    <property type="entry name" value="VWF_A"/>
</dbReference>
<dbReference type="GO" id="GO:0030212">
    <property type="term" value="P:hyaluronan metabolic process"/>
    <property type="evidence" value="ECO:0007669"/>
    <property type="project" value="InterPro"/>
</dbReference>
<gene>
    <name evidence="13" type="primary">ITIH3</name>
    <name evidence="13" type="synonym">LOC115584107</name>
</gene>
<evidence type="ECO:0000256" key="1">
    <source>
        <dbReference type="ARBA" id="ARBA00004613"/>
    </source>
</evidence>
<dbReference type="Proteomes" id="UP000472265">
    <property type="component" value="Chromosome 6"/>
</dbReference>
<evidence type="ECO:0000256" key="2">
    <source>
        <dbReference type="ARBA" id="ARBA00010158"/>
    </source>
</evidence>
<evidence type="ECO:0000256" key="8">
    <source>
        <dbReference type="ARBA" id="ARBA00023180"/>
    </source>
</evidence>
<dbReference type="Gene3D" id="3.40.50.410">
    <property type="entry name" value="von Willebrand factor, type A domain"/>
    <property type="match status" value="1"/>
</dbReference>
<evidence type="ECO:0000259" key="12">
    <source>
        <dbReference type="PROSITE" id="PS51468"/>
    </source>
</evidence>
<evidence type="ECO:0000256" key="3">
    <source>
        <dbReference type="ARBA" id="ARBA00022525"/>
    </source>
</evidence>